<gene>
    <name evidence="1" type="ORF">CO054_03075</name>
</gene>
<accession>A0A2M8ERZ8</accession>
<dbReference type="InterPro" id="IPR036388">
    <property type="entry name" value="WH-like_DNA-bd_sf"/>
</dbReference>
<protein>
    <submittedName>
        <fullName evidence="1">Uncharacterized protein</fullName>
    </submittedName>
</protein>
<sequence length="221" mass="26122">MPYSLRIRNKAIGLRKKGFSLKEVSEKLKIAKSTASAWLSEIELSPAAKRRLAKRRILGQYKTALLKKKLKDKLKRVREEKAQEMLRKIPFSKKITKLLCAFLWWCEGNKETDFVRFTSSDIKLVQNFLSLLRRGFKVDESKFRALVHLHSYHQDGRQKRFWSEITKIPLNQFYKSFKKPNTGRRKQKNYPGCLAISYYDARVAKELEAIYNAFNNFRPVR</sequence>
<organism evidence="1 2">
    <name type="scientific">Candidatus Shapirobacteria bacterium CG_4_9_14_0_2_um_filter_39_11</name>
    <dbReference type="NCBI Taxonomy" id="1974478"/>
    <lineage>
        <taxon>Bacteria</taxon>
        <taxon>Candidatus Shapironibacteriota</taxon>
    </lineage>
</organism>
<proteinExistence type="predicted"/>
<dbReference type="EMBL" id="PFSF01000069">
    <property type="protein sequence ID" value="PJC27889.1"/>
    <property type="molecule type" value="Genomic_DNA"/>
</dbReference>
<evidence type="ECO:0000313" key="1">
    <source>
        <dbReference type="EMBL" id="PJC27889.1"/>
    </source>
</evidence>
<comment type="caution">
    <text evidence="1">The sequence shown here is derived from an EMBL/GenBank/DDBJ whole genome shotgun (WGS) entry which is preliminary data.</text>
</comment>
<reference evidence="2" key="1">
    <citation type="submission" date="2017-09" db="EMBL/GenBank/DDBJ databases">
        <title>Depth-based differentiation of microbial function through sediment-hosted aquifers and enrichment of novel symbionts in the deep terrestrial subsurface.</title>
        <authorList>
            <person name="Probst A.J."/>
            <person name="Ladd B."/>
            <person name="Jarett J.K."/>
            <person name="Geller-Mcgrath D.E."/>
            <person name="Sieber C.M.K."/>
            <person name="Emerson J.B."/>
            <person name="Anantharaman K."/>
            <person name="Thomas B.C."/>
            <person name="Malmstrom R."/>
            <person name="Stieglmeier M."/>
            <person name="Klingl A."/>
            <person name="Woyke T."/>
            <person name="Ryan C.M."/>
            <person name="Banfield J.F."/>
        </authorList>
    </citation>
    <scope>NUCLEOTIDE SEQUENCE [LARGE SCALE GENOMIC DNA]</scope>
</reference>
<evidence type="ECO:0000313" key="2">
    <source>
        <dbReference type="Proteomes" id="UP000229816"/>
    </source>
</evidence>
<dbReference type="Gene3D" id="1.10.10.10">
    <property type="entry name" value="Winged helix-like DNA-binding domain superfamily/Winged helix DNA-binding domain"/>
    <property type="match status" value="1"/>
</dbReference>
<name>A0A2M8ERZ8_9BACT</name>
<dbReference type="AlphaFoldDB" id="A0A2M8ERZ8"/>
<dbReference type="Proteomes" id="UP000229816">
    <property type="component" value="Unassembled WGS sequence"/>
</dbReference>